<name>A0ABQ6MJZ3_9STRA</name>
<sequence length="568" mass="58465">YGKSGPITLPSGPASAPAFHPARLRIQNILKERPLSFAGGVLYDQKPVTRHHVYQSRLRAGGSVREAGTQWNEGGRSMETQTEEVVGRDVGTAVVEGQDDTEWLRTLEGIKSGRKGGGGAREDGGAATAAILAEDGGRASSLPSFLLRASGVIEALLYESNPPPPPRVARDSPYFAGSATDWTALSLPPLLSGWRASLVLASPARGSAVVTVHPASLRPADSPLPPVSVLLQWQTYDLSAPSAFMALPAEVTCASLSATSLVAGCLDGSAACWPVPLPPGAASPLLPSMPCSPPSATTAALAPTPCSPLLHASLAADTLTAFDDRGVLSTYRLADGEAGRELRPLSAQLLLGSSGSSGSSLVPAPEAVDGSEVGPAYAGFWEVGDGFVAAGQGGSLVVVGRFSGACQALERAGPAPVVSVGASPFFPGLILAASADGSVSMYRAPNPGILRSWGAGCWGEEALLAGVAPGVAWSEHRPGVFYVCAGGKVMVVDLMADDSGPMEEPAADKGAGVFASTKGKRTQGQVMLVVGGRGGLKARQLSNEMLEEKKTLSEENEMDFVRQWLERV</sequence>
<organism evidence="1 2">
    <name type="scientific">Tetraparma gracilis</name>
    <dbReference type="NCBI Taxonomy" id="2962635"/>
    <lineage>
        <taxon>Eukaryota</taxon>
        <taxon>Sar</taxon>
        <taxon>Stramenopiles</taxon>
        <taxon>Ochrophyta</taxon>
        <taxon>Bolidophyceae</taxon>
        <taxon>Parmales</taxon>
        <taxon>Triparmaceae</taxon>
        <taxon>Tetraparma</taxon>
    </lineage>
</organism>
<evidence type="ECO:0000313" key="1">
    <source>
        <dbReference type="EMBL" id="GMI27232.1"/>
    </source>
</evidence>
<keyword evidence="2" id="KW-1185">Reference proteome</keyword>
<dbReference type="SUPFAM" id="SSF69322">
    <property type="entry name" value="Tricorn protease domain 2"/>
    <property type="match status" value="1"/>
</dbReference>
<feature type="non-terminal residue" evidence="1">
    <location>
        <position position="1"/>
    </location>
</feature>
<dbReference type="PANTHER" id="PTHR16022">
    <property type="entry name" value="WD REPEAT DOMAIN 60"/>
    <property type="match status" value="1"/>
</dbReference>
<dbReference type="PANTHER" id="PTHR16022:SF0">
    <property type="entry name" value="CYTOPLASMIC DYNEIN 2 INTERMEDIATE CHAIN 1"/>
    <property type="match status" value="1"/>
</dbReference>
<dbReference type="Proteomes" id="UP001165060">
    <property type="component" value="Unassembled WGS sequence"/>
</dbReference>
<dbReference type="EMBL" id="BRYB01002892">
    <property type="protein sequence ID" value="GMI27232.1"/>
    <property type="molecule type" value="Genomic_DNA"/>
</dbReference>
<reference evidence="1 2" key="1">
    <citation type="journal article" date="2023" name="Commun. Biol.">
        <title>Genome analysis of Parmales, the sister group of diatoms, reveals the evolutionary specialization of diatoms from phago-mixotrophs to photoautotrophs.</title>
        <authorList>
            <person name="Ban H."/>
            <person name="Sato S."/>
            <person name="Yoshikawa S."/>
            <person name="Yamada K."/>
            <person name="Nakamura Y."/>
            <person name="Ichinomiya M."/>
            <person name="Sato N."/>
            <person name="Blanc-Mathieu R."/>
            <person name="Endo H."/>
            <person name="Kuwata A."/>
            <person name="Ogata H."/>
        </authorList>
    </citation>
    <scope>NUCLEOTIDE SEQUENCE [LARGE SCALE GENOMIC DNA]</scope>
</reference>
<proteinExistence type="predicted"/>
<protein>
    <submittedName>
        <fullName evidence="1">Uncharacterized protein</fullName>
    </submittedName>
</protein>
<evidence type="ECO:0000313" key="2">
    <source>
        <dbReference type="Proteomes" id="UP001165060"/>
    </source>
</evidence>
<comment type="caution">
    <text evidence="1">The sequence shown here is derived from an EMBL/GenBank/DDBJ whole genome shotgun (WGS) entry which is preliminary data.</text>
</comment>
<gene>
    <name evidence="1" type="ORF">TeGR_g3399</name>
</gene>
<accession>A0ABQ6MJZ3</accession>
<dbReference type="InterPro" id="IPR042505">
    <property type="entry name" value="DYNC2I1"/>
</dbReference>